<dbReference type="Pfam" id="PF07690">
    <property type="entry name" value="MFS_1"/>
    <property type="match status" value="1"/>
</dbReference>
<comment type="subcellular location">
    <subcellularLocation>
        <location evidence="1">Endomembrane system</location>
        <topology evidence="1">Multi-pass membrane protein</topology>
    </subcellularLocation>
</comment>
<feature type="transmembrane region" description="Helical" evidence="6">
    <location>
        <begin position="335"/>
        <end position="351"/>
    </location>
</feature>
<evidence type="ECO:0000256" key="5">
    <source>
        <dbReference type="ARBA" id="ARBA00023136"/>
    </source>
</evidence>
<proteinExistence type="predicted"/>
<organism evidence="8 9">
    <name type="scientific">Mucilaginibacter robiniae</name>
    <dbReference type="NCBI Taxonomy" id="2728022"/>
    <lineage>
        <taxon>Bacteria</taxon>
        <taxon>Pseudomonadati</taxon>
        <taxon>Bacteroidota</taxon>
        <taxon>Sphingobacteriia</taxon>
        <taxon>Sphingobacteriales</taxon>
        <taxon>Sphingobacteriaceae</taxon>
        <taxon>Mucilaginibacter</taxon>
    </lineage>
</organism>
<feature type="transmembrane region" description="Helical" evidence="6">
    <location>
        <begin position="12"/>
        <end position="37"/>
    </location>
</feature>
<dbReference type="PANTHER" id="PTHR23501">
    <property type="entry name" value="MAJOR FACILITATOR SUPERFAMILY"/>
    <property type="match status" value="1"/>
</dbReference>
<dbReference type="GO" id="GO:0012505">
    <property type="term" value="C:endomembrane system"/>
    <property type="evidence" value="ECO:0007669"/>
    <property type="project" value="UniProtKB-SubCell"/>
</dbReference>
<feature type="transmembrane region" description="Helical" evidence="6">
    <location>
        <begin position="357"/>
        <end position="377"/>
    </location>
</feature>
<evidence type="ECO:0000256" key="4">
    <source>
        <dbReference type="ARBA" id="ARBA00022989"/>
    </source>
</evidence>
<dbReference type="EMBL" id="CP051682">
    <property type="protein sequence ID" value="QJD96996.1"/>
    <property type="molecule type" value="Genomic_DNA"/>
</dbReference>
<dbReference type="PANTHER" id="PTHR23501:SF191">
    <property type="entry name" value="VACUOLAR BASIC AMINO ACID TRANSPORTER 4"/>
    <property type="match status" value="1"/>
</dbReference>
<evidence type="ECO:0000256" key="6">
    <source>
        <dbReference type="SAM" id="Phobius"/>
    </source>
</evidence>
<feature type="transmembrane region" description="Helical" evidence="6">
    <location>
        <begin position="397"/>
        <end position="417"/>
    </location>
</feature>
<name>A0A7L5E9D2_9SPHI</name>
<feature type="transmembrane region" description="Helical" evidence="6">
    <location>
        <begin position="109"/>
        <end position="127"/>
    </location>
</feature>
<dbReference type="AlphaFoldDB" id="A0A7L5E9D2"/>
<feature type="transmembrane region" description="Helical" evidence="6">
    <location>
        <begin position="49"/>
        <end position="68"/>
    </location>
</feature>
<dbReference type="RefSeq" id="WP_169608799.1">
    <property type="nucleotide sequence ID" value="NZ_CP051682.1"/>
</dbReference>
<feature type="transmembrane region" description="Helical" evidence="6">
    <location>
        <begin position="303"/>
        <end position="323"/>
    </location>
</feature>
<sequence>MNNDIKDTGTPYRFMLPLVLSTMMNPLNSTMLATALLSLCNSFKVTVGQGAILITCLYVTATVAQPLMGRLADTFSAKKINTVGFVLVLIAACIGAFAPAFGWLIVSRILLGLGTSAAYPSAIALINRKYAEVNQPVPGQVLGLVAISSQVSMVLGPVLGGLLTQWLGWKGIFLINIPWVLTGLYLSRALPDFPTASTREQMGLFKKLDVIGILLFSSFLLSLMTALIQKPFSWWLLLPSAALLGGLIGWERKQPAPFIDVKLLHDKPALLLTYLRTLATNYILYQMMYALPPWIESVKHISPGHTGLMVLPESAMAIIMGLLVSKSSRLFQQNLLGVITMLIACLSWLVLNQQSGVVLIIGVALIIGIADGINMIANQALLNQEAPLAQKGISFGLFRTSGYIGAIISSTHLKTLFHHGVTDHNFHQMGILMLFASGVLVLLLIPLWQRKQVLDAPKSA</sequence>
<gene>
    <name evidence="8" type="ORF">HH214_14515</name>
</gene>
<keyword evidence="9" id="KW-1185">Reference proteome</keyword>
<evidence type="ECO:0000313" key="8">
    <source>
        <dbReference type="EMBL" id="QJD96996.1"/>
    </source>
</evidence>
<evidence type="ECO:0000256" key="2">
    <source>
        <dbReference type="ARBA" id="ARBA00022448"/>
    </source>
</evidence>
<dbReference type="InterPro" id="IPR020846">
    <property type="entry name" value="MFS_dom"/>
</dbReference>
<dbReference type="SUPFAM" id="SSF103473">
    <property type="entry name" value="MFS general substrate transporter"/>
    <property type="match status" value="1"/>
</dbReference>
<feature type="domain" description="Major facilitator superfamily (MFS) profile" evidence="7">
    <location>
        <begin position="14"/>
        <end position="454"/>
    </location>
</feature>
<dbReference type="GO" id="GO:0005886">
    <property type="term" value="C:plasma membrane"/>
    <property type="evidence" value="ECO:0007669"/>
    <property type="project" value="TreeGrafter"/>
</dbReference>
<evidence type="ECO:0000256" key="1">
    <source>
        <dbReference type="ARBA" id="ARBA00004127"/>
    </source>
</evidence>
<feature type="transmembrane region" description="Helical" evidence="6">
    <location>
        <begin position="271"/>
        <end position="291"/>
    </location>
</feature>
<feature type="transmembrane region" description="Helical" evidence="6">
    <location>
        <begin position="166"/>
        <end position="187"/>
    </location>
</feature>
<dbReference type="GO" id="GO:0022857">
    <property type="term" value="F:transmembrane transporter activity"/>
    <property type="evidence" value="ECO:0007669"/>
    <property type="project" value="InterPro"/>
</dbReference>
<keyword evidence="2" id="KW-0813">Transport</keyword>
<dbReference type="Proteomes" id="UP000503278">
    <property type="component" value="Chromosome"/>
</dbReference>
<evidence type="ECO:0000256" key="3">
    <source>
        <dbReference type="ARBA" id="ARBA00022692"/>
    </source>
</evidence>
<keyword evidence="4 6" id="KW-1133">Transmembrane helix</keyword>
<feature type="transmembrane region" description="Helical" evidence="6">
    <location>
        <begin position="234"/>
        <end position="250"/>
    </location>
</feature>
<feature type="transmembrane region" description="Helical" evidence="6">
    <location>
        <begin position="208"/>
        <end position="228"/>
    </location>
</feature>
<feature type="transmembrane region" description="Helical" evidence="6">
    <location>
        <begin position="80"/>
        <end position="103"/>
    </location>
</feature>
<dbReference type="PROSITE" id="PS50850">
    <property type="entry name" value="MFS"/>
    <property type="match status" value="1"/>
</dbReference>
<protein>
    <submittedName>
        <fullName evidence="8">MFS transporter</fullName>
    </submittedName>
</protein>
<dbReference type="KEGG" id="mrob:HH214_14515"/>
<dbReference type="InterPro" id="IPR011701">
    <property type="entry name" value="MFS"/>
</dbReference>
<keyword evidence="5 6" id="KW-0472">Membrane</keyword>
<feature type="transmembrane region" description="Helical" evidence="6">
    <location>
        <begin position="139"/>
        <end position="160"/>
    </location>
</feature>
<feature type="transmembrane region" description="Helical" evidence="6">
    <location>
        <begin position="429"/>
        <end position="448"/>
    </location>
</feature>
<accession>A0A7L5E9D2</accession>
<dbReference type="InterPro" id="IPR036259">
    <property type="entry name" value="MFS_trans_sf"/>
</dbReference>
<reference evidence="8 9" key="1">
    <citation type="submission" date="2020-04" db="EMBL/GenBank/DDBJ databases">
        <title>Genome sequencing of novel species.</title>
        <authorList>
            <person name="Heo J."/>
            <person name="Kim S.-J."/>
            <person name="Kim J.-S."/>
            <person name="Hong S.-B."/>
            <person name="Kwon S.-W."/>
        </authorList>
    </citation>
    <scope>NUCLEOTIDE SEQUENCE [LARGE SCALE GENOMIC DNA]</scope>
    <source>
        <strain evidence="8 9">F39-2</strain>
    </source>
</reference>
<dbReference type="Gene3D" id="1.20.1250.20">
    <property type="entry name" value="MFS general substrate transporter like domains"/>
    <property type="match status" value="1"/>
</dbReference>
<evidence type="ECO:0000313" key="9">
    <source>
        <dbReference type="Proteomes" id="UP000503278"/>
    </source>
</evidence>
<keyword evidence="3 6" id="KW-0812">Transmembrane</keyword>
<dbReference type="Gene3D" id="1.20.1720.10">
    <property type="entry name" value="Multidrug resistance protein D"/>
    <property type="match status" value="1"/>
</dbReference>
<evidence type="ECO:0000259" key="7">
    <source>
        <dbReference type="PROSITE" id="PS50850"/>
    </source>
</evidence>